<reference evidence="7 8" key="1">
    <citation type="journal article" date="2018" name="Sci. Rep.">
        <title>Genome sequence of the cauliflower mushroom Sparassis crispa (Hanabiratake) and its association with beneficial usage.</title>
        <authorList>
            <person name="Kiyama R."/>
            <person name="Furutani Y."/>
            <person name="Kawaguchi K."/>
            <person name="Nakanishi T."/>
        </authorList>
    </citation>
    <scope>NUCLEOTIDE SEQUENCE [LARGE SCALE GENOMIC DNA]</scope>
</reference>
<organism evidence="7 8">
    <name type="scientific">Sparassis crispa</name>
    <dbReference type="NCBI Taxonomy" id="139825"/>
    <lineage>
        <taxon>Eukaryota</taxon>
        <taxon>Fungi</taxon>
        <taxon>Dikarya</taxon>
        <taxon>Basidiomycota</taxon>
        <taxon>Agaricomycotina</taxon>
        <taxon>Agaricomycetes</taxon>
        <taxon>Polyporales</taxon>
        <taxon>Sparassidaceae</taxon>
        <taxon>Sparassis</taxon>
    </lineage>
</organism>
<evidence type="ECO:0000259" key="6">
    <source>
        <dbReference type="Pfam" id="PF01494"/>
    </source>
</evidence>
<dbReference type="Proteomes" id="UP000287166">
    <property type="component" value="Unassembled WGS sequence"/>
</dbReference>
<comment type="caution">
    <text evidence="7">The sequence shown here is derived from an EMBL/GenBank/DDBJ whole genome shotgun (WGS) entry which is preliminary data.</text>
</comment>
<dbReference type="OrthoDB" id="47494at2759"/>
<dbReference type="InterPro" id="IPR036188">
    <property type="entry name" value="FAD/NAD-bd_sf"/>
</dbReference>
<evidence type="ECO:0000256" key="2">
    <source>
        <dbReference type="ARBA" id="ARBA00022630"/>
    </source>
</evidence>
<evidence type="ECO:0000256" key="3">
    <source>
        <dbReference type="ARBA" id="ARBA00022827"/>
    </source>
</evidence>
<evidence type="ECO:0000313" key="7">
    <source>
        <dbReference type="EMBL" id="GBE81426.1"/>
    </source>
</evidence>
<protein>
    <submittedName>
        <fullName evidence="7">FAD/NAD(P)-binding domain-containing protein</fullName>
    </submittedName>
</protein>
<dbReference type="RefSeq" id="XP_027612339.1">
    <property type="nucleotide sequence ID" value="XM_027756538.1"/>
</dbReference>
<dbReference type="InParanoid" id="A0A401GGV5"/>
<evidence type="ECO:0000256" key="4">
    <source>
        <dbReference type="ARBA" id="ARBA00023002"/>
    </source>
</evidence>
<proteinExistence type="inferred from homology"/>
<dbReference type="Gene3D" id="3.50.50.60">
    <property type="entry name" value="FAD/NAD(P)-binding domain"/>
    <property type="match status" value="1"/>
</dbReference>
<evidence type="ECO:0000256" key="1">
    <source>
        <dbReference type="ARBA" id="ARBA00007992"/>
    </source>
</evidence>
<dbReference type="SUPFAM" id="SSF51905">
    <property type="entry name" value="FAD/NAD(P)-binding domain"/>
    <property type="match status" value="1"/>
</dbReference>
<dbReference type="PANTHER" id="PTHR13789:SF309">
    <property type="entry name" value="PUTATIVE (AFU_ORTHOLOGUE AFUA_6G14510)-RELATED"/>
    <property type="match status" value="1"/>
</dbReference>
<feature type="domain" description="FAD-binding" evidence="6">
    <location>
        <begin position="3"/>
        <end position="337"/>
    </location>
</feature>
<dbReference type="InterPro" id="IPR050493">
    <property type="entry name" value="FAD-dep_Monooxygenase_BioMet"/>
</dbReference>
<keyword evidence="4" id="KW-0560">Oxidoreductase</keyword>
<keyword evidence="3" id="KW-0274">FAD</keyword>
<evidence type="ECO:0000313" key="8">
    <source>
        <dbReference type="Proteomes" id="UP000287166"/>
    </source>
</evidence>
<dbReference type="GeneID" id="38778343"/>
<accession>A0A401GGV5</accession>
<dbReference type="EMBL" id="BFAD01000003">
    <property type="protein sequence ID" value="GBE81426.1"/>
    <property type="molecule type" value="Genomic_DNA"/>
</dbReference>
<dbReference type="InterPro" id="IPR002938">
    <property type="entry name" value="FAD-bd"/>
</dbReference>
<sequence length="410" mass="45070">MSKTKVIIAGCGIAGPVLAIFLKGKGYEPVVYERLEKPTEQGLSMCLQPNGLRVLSLIPGFCAKIVGLQLKNLFFCSSLSEDEGLLAETDAPSMLPELVGPGMCVLGVHRATFCRTLVEEAESHGVQIVWGHQVVGLTQSEDSVELAFANGKTDTASFVVGCDGLHSNTRISLFGEEKADFTGLTQTGGSSPTPKAYLNRPGVTNIYGNGAHMVFYQVNEKQTSWAVTLQEPEAKETWRAMDEERQREFRESRFNKWGFGGGELVSNAKTIVKYGLYDRPELKTWHKDRVVLLGDAAHPTSPHLGQGANQAFEDIYHLVRLLAKHNPSGEAPSTSLLSTIFTEFEQRRIPRTSALVKGARQQGENRVLHGVPACKKRNDAIREMYMDGSTLADSYKQAYSEPFEQGKSEI</sequence>
<keyword evidence="5" id="KW-0503">Monooxygenase</keyword>
<dbReference type="PRINTS" id="PR00420">
    <property type="entry name" value="RNGMNOXGNASE"/>
</dbReference>
<dbReference type="AlphaFoldDB" id="A0A401GGV5"/>
<name>A0A401GGV5_9APHY</name>
<gene>
    <name evidence="7" type="ORF">SCP_0311550</name>
</gene>
<dbReference type="GO" id="GO:0071949">
    <property type="term" value="F:FAD binding"/>
    <property type="evidence" value="ECO:0007669"/>
    <property type="project" value="InterPro"/>
</dbReference>
<dbReference type="STRING" id="139825.A0A401GGV5"/>
<dbReference type="PANTHER" id="PTHR13789">
    <property type="entry name" value="MONOOXYGENASE"/>
    <property type="match status" value="1"/>
</dbReference>
<evidence type="ECO:0000256" key="5">
    <source>
        <dbReference type="ARBA" id="ARBA00023033"/>
    </source>
</evidence>
<dbReference type="GO" id="GO:0004497">
    <property type="term" value="F:monooxygenase activity"/>
    <property type="evidence" value="ECO:0007669"/>
    <property type="project" value="UniProtKB-KW"/>
</dbReference>
<comment type="similarity">
    <text evidence="1">Belongs to the paxM FAD-dependent monooxygenase family.</text>
</comment>
<keyword evidence="2" id="KW-0285">Flavoprotein</keyword>
<dbReference type="Pfam" id="PF01494">
    <property type="entry name" value="FAD_binding_3"/>
    <property type="match status" value="1"/>
</dbReference>
<keyword evidence="8" id="KW-1185">Reference proteome</keyword>